<organism evidence="7 8">
    <name type="scientific">Jatrophihabitans cynanchi</name>
    <dbReference type="NCBI Taxonomy" id="2944128"/>
    <lineage>
        <taxon>Bacteria</taxon>
        <taxon>Bacillati</taxon>
        <taxon>Actinomycetota</taxon>
        <taxon>Actinomycetes</taxon>
        <taxon>Jatrophihabitantales</taxon>
        <taxon>Jatrophihabitantaceae</taxon>
        <taxon>Jatrophihabitans</taxon>
    </lineage>
</organism>
<keyword evidence="2 5" id="KW-0812">Transmembrane</keyword>
<evidence type="ECO:0000256" key="1">
    <source>
        <dbReference type="ARBA" id="ARBA00004141"/>
    </source>
</evidence>
<comment type="subcellular location">
    <subcellularLocation>
        <location evidence="1">Membrane</location>
        <topology evidence="1">Multi-pass membrane protein</topology>
    </subcellularLocation>
</comment>
<dbReference type="PANTHER" id="PTHR38480">
    <property type="entry name" value="SLR0254 PROTEIN"/>
    <property type="match status" value="1"/>
</dbReference>
<feature type="transmembrane region" description="Helical" evidence="5">
    <location>
        <begin position="58"/>
        <end position="77"/>
    </location>
</feature>
<keyword evidence="4 5" id="KW-0472">Membrane</keyword>
<gene>
    <name evidence="7" type="ORF">M6B22_16460</name>
</gene>
<sequence>MQPSPAIVSGEGVGLDLARAGVGSRIAASAIDALVQIVAAVIALLITARLFGGGDSAALTAVILTELVLVVAGYPIVMEWLTRGRTLGKLCLGLRVVRDDGGPIGFRQALVRGLAGLVLEKPGLVFPFGTAAGFLTMIFSSGDKRIGDMMAGTFVLNERGGPARTLAPQHFAVPPHLQPWAQTLDLSRLDDQLALTVRQFLVRAPQLNPAAQHSLGESLRAQLEAVISPAPPAGTATPWLLVAVLGERRRRAEAAARIPDRGATPSAGSSW</sequence>
<feature type="domain" description="RDD" evidence="6">
    <location>
        <begin position="20"/>
        <end position="152"/>
    </location>
</feature>
<accession>A0ABY7JXT4</accession>
<evidence type="ECO:0000256" key="3">
    <source>
        <dbReference type="ARBA" id="ARBA00022989"/>
    </source>
</evidence>
<name>A0ABY7JXT4_9ACTN</name>
<reference evidence="7" key="1">
    <citation type="submission" date="2022-05" db="EMBL/GenBank/DDBJ databases">
        <title>Jatrophihabitans sp. SB3-54 whole genome sequence.</title>
        <authorList>
            <person name="Suh M.K."/>
            <person name="Eom M.K."/>
            <person name="Kim J.S."/>
            <person name="Kim H.S."/>
            <person name="Do H.E."/>
            <person name="Shin Y.K."/>
            <person name="Lee J.-S."/>
        </authorList>
    </citation>
    <scope>NUCLEOTIDE SEQUENCE</scope>
    <source>
        <strain evidence="7">SB3-54</strain>
    </source>
</reference>
<feature type="transmembrane region" description="Helical" evidence="5">
    <location>
        <begin position="26"/>
        <end position="46"/>
    </location>
</feature>
<evidence type="ECO:0000256" key="2">
    <source>
        <dbReference type="ARBA" id="ARBA00022692"/>
    </source>
</evidence>
<dbReference type="EMBL" id="CP097463">
    <property type="protein sequence ID" value="WAX56117.1"/>
    <property type="molecule type" value="Genomic_DNA"/>
</dbReference>
<evidence type="ECO:0000313" key="8">
    <source>
        <dbReference type="Proteomes" id="UP001164693"/>
    </source>
</evidence>
<keyword evidence="8" id="KW-1185">Reference proteome</keyword>
<dbReference type="PANTHER" id="PTHR38480:SF1">
    <property type="entry name" value="SLR0254 PROTEIN"/>
    <property type="match status" value="1"/>
</dbReference>
<dbReference type="Proteomes" id="UP001164693">
    <property type="component" value="Chromosome"/>
</dbReference>
<keyword evidence="3 5" id="KW-1133">Transmembrane helix</keyword>
<dbReference type="InterPro" id="IPR010432">
    <property type="entry name" value="RDD"/>
</dbReference>
<evidence type="ECO:0000313" key="7">
    <source>
        <dbReference type="EMBL" id="WAX56117.1"/>
    </source>
</evidence>
<protein>
    <submittedName>
        <fullName evidence="7">RDD family protein</fullName>
    </submittedName>
</protein>
<dbReference type="Pfam" id="PF06271">
    <property type="entry name" value="RDD"/>
    <property type="match status" value="1"/>
</dbReference>
<feature type="transmembrane region" description="Helical" evidence="5">
    <location>
        <begin position="124"/>
        <end position="142"/>
    </location>
</feature>
<dbReference type="RefSeq" id="WP_269442645.1">
    <property type="nucleotide sequence ID" value="NZ_CP097463.1"/>
</dbReference>
<evidence type="ECO:0000256" key="5">
    <source>
        <dbReference type="SAM" id="Phobius"/>
    </source>
</evidence>
<proteinExistence type="predicted"/>
<evidence type="ECO:0000259" key="6">
    <source>
        <dbReference type="Pfam" id="PF06271"/>
    </source>
</evidence>
<evidence type="ECO:0000256" key="4">
    <source>
        <dbReference type="ARBA" id="ARBA00023136"/>
    </source>
</evidence>